<dbReference type="RefSeq" id="WP_342158132.1">
    <property type="nucleotide sequence ID" value="NZ_JBCDNA010000001.1"/>
</dbReference>
<dbReference type="Gene3D" id="3.90.1640.10">
    <property type="entry name" value="inorganic pyrophosphatase (n-terminal core)"/>
    <property type="match status" value="1"/>
</dbReference>
<gene>
    <name evidence="3" type="ORF">AABB81_01545</name>
</gene>
<dbReference type="GO" id="GO:0008441">
    <property type="term" value="F:3'(2'),5'-bisphosphate nucleotidase activity"/>
    <property type="evidence" value="ECO:0007669"/>
    <property type="project" value="UniProtKB-EC"/>
</dbReference>
<dbReference type="InterPro" id="IPR051319">
    <property type="entry name" value="Oligoribo/pAp-PDE_c-di-AMP_PDE"/>
</dbReference>
<evidence type="ECO:0000259" key="1">
    <source>
        <dbReference type="Pfam" id="PF01368"/>
    </source>
</evidence>
<name>A0ABU9KWK6_9FLAO</name>
<comment type="caution">
    <text evidence="3">The sequence shown here is derived from an EMBL/GenBank/DDBJ whole genome shotgun (WGS) entry which is preliminary data.</text>
</comment>
<proteinExistence type="predicted"/>
<dbReference type="EMBL" id="JBCDNA010000001">
    <property type="protein sequence ID" value="MEL4454562.1"/>
    <property type="molecule type" value="Genomic_DNA"/>
</dbReference>
<evidence type="ECO:0000313" key="4">
    <source>
        <dbReference type="Proteomes" id="UP001474120"/>
    </source>
</evidence>
<dbReference type="EC" id="3.1.3.7" evidence="3"/>
<feature type="domain" description="DHHA1" evidence="2">
    <location>
        <begin position="248"/>
        <end position="327"/>
    </location>
</feature>
<dbReference type="PANTHER" id="PTHR47618:SF1">
    <property type="entry name" value="BIFUNCTIONAL OLIGORIBONUCLEASE AND PAP PHOSPHATASE NRNA"/>
    <property type="match status" value="1"/>
</dbReference>
<dbReference type="Gene3D" id="3.10.310.30">
    <property type="match status" value="1"/>
</dbReference>
<dbReference type="SUPFAM" id="SSF64182">
    <property type="entry name" value="DHH phosphoesterases"/>
    <property type="match status" value="1"/>
</dbReference>
<keyword evidence="4" id="KW-1185">Reference proteome</keyword>
<accession>A0ABU9KWK6</accession>
<protein>
    <submittedName>
        <fullName evidence="3">Bifunctional oligoribonuclease/PAP phosphatase NrnA</fullName>
        <ecNumber evidence="3">3.1.3.7</ecNumber>
    </submittedName>
</protein>
<dbReference type="InterPro" id="IPR001667">
    <property type="entry name" value="DDH_dom"/>
</dbReference>
<evidence type="ECO:0000313" key="3">
    <source>
        <dbReference type="EMBL" id="MEL4454562.1"/>
    </source>
</evidence>
<dbReference type="PANTHER" id="PTHR47618">
    <property type="entry name" value="BIFUNCTIONAL OLIGORIBONUCLEASE AND PAP PHOSPHATASE NRNA"/>
    <property type="match status" value="1"/>
</dbReference>
<dbReference type="Pfam" id="PF01368">
    <property type="entry name" value="DHH"/>
    <property type="match status" value="1"/>
</dbReference>
<dbReference type="InterPro" id="IPR003156">
    <property type="entry name" value="DHHA1_dom"/>
</dbReference>
<dbReference type="InterPro" id="IPR038763">
    <property type="entry name" value="DHH_sf"/>
</dbReference>
<sequence>MNKVDFRRLQEDLSEPKNIVIVTHRNPDGDAYGSSLALYWFLKKLGHEVAVVSPNDCPGFLKWMPGEDRIHIFEADTEKGIEILRKAAMVFTLDFNAFHRLGEVMEPIMEEIKPVYVMIDHHQQPDDFADFAFVDPSMSSTSEMVYRLIDRMGKAELIDKNIASCLYAGILTDTGSFRFPATTSATHRVVADLLEKGANNSDIYSKIHDVNTYNRMQLLGRALDNMVVLERFHTAYITLSQNELNRYKFQRGDTEGFVNYALSLKNVMFAAIFIEDKKQKIIKISFRSVGGFSVNEFARTYFNGGGHINAAGGRSDLSLKDTVKKFVNILPDLSNELTLPS</sequence>
<evidence type="ECO:0000259" key="2">
    <source>
        <dbReference type="Pfam" id="PF02272"/>
    </source>
</evidence>
<feature type="domain" description="DDH" evidence="1">
    <location>
        <begin position="18"/>
        <end position="170"/>
    </location>
</feature>
<keyword evidence="3" id="KW-0378">Hydrolase</keyword>
<dbReference type="Pfam" id="PF02272">
    <property type="entry name" value="DHHA1"/>
    <property type="match status" value="1"/>
</dbReference>
<organism evidence="3 4">
    <name type="scientific">Lutimonas vermicola</name>
    <dbReference type="NCBI Taxonomy" id="414288"/>
    <lineage>
        <taxon>Bacteria</taxon>
        <taxon>Pseudomonadati</taxon>
        <taxon>Bacteroidota</taxon>
        <taxon>Flavobacteriia</taxon>
        <taxon>Flavobacteriales</taxon>
        <taxon>Flavobacteriaceae</taxon>
        <taxon>Lutimonas</taxon>
    </lineage>
</organism>
<dbReference type="Proteomes" id="UP001474120">
    <property type="component" value="Unassembled WGS sequence"/>
</dbReference>
<reference evidence="3 4" key="1">
    <citation type="submission" date="2024-04" db="EMBL/GenBank/DDBJ databases">
        <title>whole genome sequencing of Lutimonas vermicola strain IMCC1616.</title>
        <authorList>
            <person name="Bae S.S."/>
        </authorList>
    </citation>
    <scope>NUCLEOTIDE SEQUENCE [LARGE SCALE GENOMIC DNA]</scope>
    <source>
        <strain evidence="3 4">IMCC1616</strain>
    </source>
</reference>